<feature type="compositionally biased region" description="Basic and acidic residues" evidence="1">
    <location>
        <begin position="386"/>
        <end position="396"/>
    </location>
</feature>
<feature type="region of interest" description="Disordered" evidence="1">
    <location>
        <begin position="219"/>
        <end position="252"/>
    </location>
</feature>
<feature type="region of interest" description="Disordered" evidence="1">
    <location>
        <begin position="1"/>
        <end position="25"/>
    </location>
</feature>
<sequence>MVTRLPSHLDALVPPSPPSSQDLSESTLIKPWRGLFLVSGTRASDISSNVEIRVTGVETNGDIRHHLWPLRIVFSITVPHALPILPQLQNYIKNRLPPIPLTTFLPERLRDPNHNVINQTHFHSLSRLLWDGQLVAVVPISLPGSMTSVSFSQGTARHGMLIYPAANSTSLLIGVVFLTPEDPFPAFVSSSYATTFGNTVSSGIPSQRLASRYTAFPSEDTTSVPISPTVLHSQSRQESQHRVSPRPYSALRSPSVRISSTYRYSPVPVPPGTVQGHRLSFPQTHPSFTPAGASMASQGTAASMSYRTGNNLSPGHLSFGNPPIFNYPLIEPANYSAQSDLALEQLSNQPSSSHRTSIESSQLGYSERRSPGESNSSDDVQLHQAGRSEQDLEKESAPSIFNPFDLTTRTRSH</sequence>
<accession>A0A9W8NVF2</accession>
<reference evidence="2 3" key="1">
    <citation type="journal article" date="2023" name="Proc. Natl. Acad. Sci. U.S.A.">
        <title>A global phylogenomic analysis of the shiitake genus Lentinula.</title>
        <authorList>
            <person name="Sierra-Patev S."/>
            <person name="Min B."/>
            <person name="Naranjo-Ortiz M."/>
            <person name="Looney B."/>
            <person name="Konkel Z."/>
            <person name="Slot J.C."/>
            <person name="Sakamoto Y."/>
            <person name="Steenwyk J.L."/>
            <person name="Rokas A."/>
            <person name="Carro J."/>
            <person name="Camarero S."/>
            <person name="Ferreira P."/>
            <person name="Molpeceres G."/>
            <person name="Ruiz-Duenas F.J."/>
            <person name="Serrano A."/>
            <person name="Henrissat B."/>
            <person name="Drula E."/>
            <person name="Hughes K.W."/>
            <person name="Mata J.L."/>
            <person name="Ishikawa N.K."/>
            <person name="Vargas-Isla R."/>
            <person name="Ushijima S."/>
            <person name="Smith C.A."/>
            <person name="Donoghue J."/>
            <person name="Ahrendt S."/>
            <person name="Andreopoulos W."/>
            <person name="He G."/>
            <person name="LaButti K."/>
            <person name="Lipzen A."/>
            <person name="Ng V."/>
            <person name="Riley R."/>
            <person name="Sandor L."/>
            <person name="Barry K."/>
            <person name="Martinez A.T."/>
            <person name="Xiao Y."/>
            <person name="Gibbons J.G."/>
            <person name="Terashima K."/>
            <person name="Grigoriev I.V."/>
            <person name="Hibbett D."/>
        </authorList>
    </citation>
    <scope>NUCLEOTIDE SEQUENCE [LARGE SCALE GENOMIC DNA]</scope>
    <source>
        <strain evidence="2 3">TFB7810</strain>
    </source>
</reference>
<feature type="compositionally biased region" description="Polar residues" evidence="1">
    <location>
        <begin position="345"/>
        <end position="364"/>
    </location>
</feature>
<dbReference type="AlphaFoldDB" id="A0A9W8NVF2"/>
<feature type="region of interest" description="Disordered" evidence="1">
    <location>
        <begin position="345"/>
        <end position="413"/>
    </location>
</feature>
<feature type="compositionally biased region" description="Polar residues" evidence="1">
    <location>
        <begin position="219"/>
        <end position="237"/>
    </location>
</feature>
<keyword evidence="3" id="KW-1185">Reference proteome</keyword>
<protein>
    <submittedName>
        <fullName evidence="2">Uncharacterized protein</fullName>
    </submittedName>
</protein>
<evidence type="ECO:0000313" key="2">
    <source>
        <dbReference type="EMBL" id="KAJ3741469.1"/>
    </source>
</evidence>
<evidence type="ECO:0000313" key="3">
    <source>
        <dbReference type="Proteomes" id="UP001142393"/>
    </source>
</evidence>
<comment type="caution">
    <text evidence="2">The sequence shown here is derived from an EMBL/GenBank/DDBJ whole genome shotgun (WGS) entry which is preliminary data.</text>
</comment>
<evidence type="ECO:0000256" key="1">
    <source>
        <dbReference type="SAM" id="MobiDB-lite"/>
    </source>
</evidence>
<organism evidence="2 3">
    <name type="scientific">Lentinula detonsa</name>
    <dbReference type="NCBI Taxonomy" id="2804962"/>
    <lineage>
        <taxon>Eukaryota</taxon>
        <taxon>Fungi</taxon>
        <taxon>Dikarya</taxon>
        <taxon>Basidiomycota</taxon>
        <taxon>Agaricomycotina</taxon>
        <taxon>Agaricomycetes</taxon>
        <taxon>Agaricomycetidae</taxon>
        <taxon>Agaricales</taxon>
        <taxon>Marasmiineae</taxon>
        <taxon>Omphalotaceae</taxon>
        <taxon>Lentinula</taxon>
    </lineage>
</organism>
<gene>
    <name evidence="2" type="ORF">DFH05DRAFT_1528322</name>
</gene>
<dbReference type="EMBL" id="JANVFU010000012">
    <property type="protein sequence ID" value="KAJ3741469.1"/>
    <property type="molecule type" value="Genomic_DNA"/>
</dbReference>
<proteinExistence type="predicted"/>
<name>A0A9W8NVF2_9AGAR</name>
<dbReference type="Proteomes" id="UP001142393">
    <property type="component" value="Unassembled WGS sequence"/>
</dbReference>